<evidence type="ECO:0000313" key="1">
    <source>
        <dbReference type="EMBL" id="MBX61127.1"/>
    </source>
</evidence>
<protein>
    <submittedName>
        <fullName evidence="1">Uncharacterized protein</fullName>
    </submittedName>
</protein>
<name>A0A2P2Q2C3_RHIMU</name>
<sequence length="39" mass="4601">MLFGRSLQPFNQFPGKFGQLLEPAILTKFCDKFLLFFLF</sequence>
<dbReference type="AlphaFoldDB" id="A0A2P2Q2C3"/>
<accession>A0A2P2Q2C3</accession>
<organism evidence="1">
    <name type="scientific">Rhizophora mucronata</name>
    <name type="common">Asiatic mangrove</name>
    <dbReference type="NCBI Taxonomy" id="61149"/>
    <lineage>
        <taxon>Eukaryota</taxon>
        <taxon>Viridiplantae</taxon>
        <taxon>Streptophyta</taxon>
        <taxon>Embryophyta</taxon>
        <taxon>Tracheophyta</taxon>
        <taxon>Spermatophyta</taxon>
        <taxon>Magnoliopsida</taxon>
        <taxon>eudicotyledons</taxon>
        <taxon>Gunneridae</taxon>
        <taxon>Pentapetalae</taxon>
        <taxon>rosids</taxon>
        <taxon>fabids</taxon>
        <taxon>Malpighiales</taxon>
        <taxon>Rhizophoraceae</taxon>
        <taxon>Rhizophora</taxon>
    </lineage>
</organism>
<proteinExistence type="predicted"/>
<dbReference type="EMBL" id="GGEC01080643">
    <property type="protein sequence ID" value="MBX61127.1"/>
    <property type="molecule type" value="Transcribed_RNA"/>
</dbReference>
<reference evidence="1" key="1">
    <citation type="submission" date="2018-02" db="EMBL/GenBank/DDBJ databases">
        <title>Rhizophora mucronata_Transcriptome.</title>
        <authorList>
            <person name="Meera S.P."/>
            <person name="Sreeshan A."/>
            <person name="Augustine A."/>
        </authorList>
    </citation>
    <scope>NUCLEOTIDE SEQUENCE</scope>
    <source>
        <tissue evidence="1">Leaf</tissue>
    </source>
</reference>